<evidence type="ECO:0000256" key="2">
    <source>
        <dbReference type="SAM" id="SignalP"/>
    </source>
</evidence>
<evidence type="ECO:0000256" key="1">
    <source>
        <dbReference type="SAM" id="MobiDB-lite"/>
    </source>
</evidence>
<name>A0AAE6Y5K7_STRAT</name>
<dbReference type="EMBL" id="LHQL01000005">
    <property type="protein sequence ID" value="OOQ54277.1"/>
    <property type="molecule type" value="Genomic_DNA"/>
</dbReference>
<feature type="chain" id="PRO_5042232632" description="Lipoprotein" evidence="2">
    <location>
        <begin position="28"/>
        <end position="153"/>
    </location>
</feature>
<reference evidence="4 6" key="2">
    <citation type="submission" date="2020-03" db="EMBL/GenBank/DDBJ databases">
        <title>Is there a link between lipid content and antibiotic production in Streptomyces?</title>
        <authorList>
            <person name="David M."/>
            <person name="Lejeune C."/>
            <person name="Abreu S."/>
            <person name="Thibessard A."/>
            <person name="Leblond P."/>
            <person name="Chaminade P."/>
            <person name="Virolle M.-J."/>
        </authorList>
    </citation>
    <scope>NUCLEOTIDE SEQUENCE [LARGE SCALE GENOMIC DNA]</scope>
    <source>
        <strain evidence="4 6">DSM 41481</strain>
    </source>
</reference>
<keyword evidence="5" id="KW-1185">Reference proteome</keyword>
<dbReference type="PROSITE" id="PS51257">
    <property type="entry name" value="PROKAR_LIPOPROTEIN"/>
    <property type="match status" value="1"/>
</dbReference>
<feature type="region of interest" description="Disordered" evidence="1">
    <location>
        <begin position="27"/>
        <end position="153"/>
    </location>
</feature>
<reference evidence="3 5" key="1">
    <citation type="submission" date="2015-07" db="EMBL/GenBank/DDBJ databases">
        <title>Draft Genome Sequence of Streptomyces antibioticus, IMRU 3720 reveals insights in the evolution of actinomycin biosynthetic gene clusters in Streptomyces.</title>
        <authorList>
            <person name="Crnovcic I."/>
            <person name="Ruckert C."/>
            <person name="Kalinowksi J."/>
            <person name="Keller U."/>
        </authorList>
    </citation>
    <scope>NUCLEOTIDE SEQUENCE [LARGE SCALE GENOMIC DNA]</scope>
    <source>
        <strain evidence="3 5">DSM 41481</strain>
    </source>
</reference>
<evidence type="ECO:0000313" key="5">
    <source>
        <dbReference type="Proteomes" id="UP000190306"/>
    </source>
</evidence>
<dbReference type="RefSeq" id="WP_078632786.1">
    <property type="nucleotide sequence ID" value="NZ_CM007717.1"/>
</dbReference>
<dbReference type="Proteomes" id="UP000190306">
    <property type="component" value="Chromosome"/>
</dbReference>
<dbReference type="AlphaFoldDB" id="A0AAE6Y5K7"/>
<evidence type="ECO:0000313" key="3">
    <source>
        <dbReference type="EMBL" id="OOQ54277.1"/>
    </source>
</evidence>
<accession>A0AAE6Y5K7</accession>
<evidence type="ECO:0008006" key="7">
    <source>
        <dbReference type="Google" id="ProtNLM"/>
    </source>
</evidence>
<dbReference type="Proteomes" id="UP000502504">
    <property type="component" value="Chromosome"/>
</dbReference>
<organism evidence="4 6">
    <name type="scientific">Streptomyces antibioticus</name>
    <dbReference type="NCBI Taxonomy" id="1890"/>
    <lineage>
        <taxon>Bacteria</taxon>
        <taxon>Bacillati</taxon>
        <taxon>Actinomycetota</taxon>
        <taxon>Actinomycetes</taxon>
        <taxon>Kitasatosporales</taxon>
        <taxon>Streptomycetaceae</taxon>
        <taxon>Streptomyces</taxon>
    </lineage>
</organism>
<gene>
    <name evidence="3" type="ORF">AFM16_06845</name>
    <name evidence="4" type="ORF">HCX60_06980</name>
</gene>
<sequence>MQRTTTTATLLVTVAVSALTGCVTVQAPTEPAPGAAVPSRASVPRPDGRAGTRVVQAPAREALEMTGPGPSRGPERSAAPAERQQVAPARPRPAQPRPLPRSARPEPRRPAAPRAEIPSVPRGGADVCALGRKYGGWKGDSPEATICDQAYGR</sequence>
<feature type="compositionally biased region" description="Low complexity" evidence="1">
    <location>
        <begin position="78"/>
        <end position="89"/>
    </location>
</feature>
<feature type="signal peptide" evidence="2">
    <location>
        <begin position="1"/>
        <end position="27"/>
    </location>
</feature>
<dbReference type="EMBL" id="CP050692">
    <property type="protein sequence ID" value="QIT43291.1"/>
    <property type="molecule type" value="Genomic_DNA"/>
</dbReference>
<evidence type="ECO:0000313" key="6">
    <source>
        <dbReference type="Proteomes" id="UP000502504"/>
    </source>
</evidence>
<protein>
    <recommendedName>
        <fullName evidence="7">Lipoprotein</fullName>
    </recommendedName>
</protein>
<proteinExistence type="predicted"/>
<feature type="compositionally biased region" description="Pro residues" evidence="1">
    <location>
        <begin position="90"/>
        <end position="99"/>
    </location>
</feature>
<evidence type="ECO:0000313" key="4">
    <source>
        <dbReference type="EMBL" id="QIT43291.1"/>
    </source>
</evidence>
<keyword evidence="2" id="KW-0732">Signal</keyword>